<sequence length="133" mass="15616">MTADLPEFYFRVRENGALVYRVDTENRQRRIEMEQIAVVNVNKGEIKPHGDRELTPGELEEIRAWMEDRQRLLARREMDDIHRAIDHLNLTAQWAQARATPEQLEEVTDALLLAMHDLRSVLVRKKADRVMKG</sequence>
<dbReference type="RefSeq" id="WP_043144940.1">
    <property type="nucleotide sequence ID" value="NZ_JSUQ01000019.1"/>
</dbReference>
<comment type="caution">
    <text evidence="1">The sequence shown here is derived from an EMBL/GenBank/DDBJ whole genome shotgun (WGS) entry which is preliminary data.</text>
</comment>
<dbReference type="OrthoDB" id="7849247at2"/>
<dbReference type="AlphaFoldDB" id="A0A0B3RIU1"/>
<dbReference type="PATRIC" id="fig|1515334.3.peg.4253"/>
<proteinExistence type="predicted"/>
<keyword evidence="2" id="KW-1185">Reference proteome</keyword>
<dbReference type="Proteomes" id="UP000030960">
    <property type="component" value="Unassembled WGS sequence"/>
</dbReference>
<protein>
    <submittedName>
        <fullName evidence="1">Uncharacterized protein</fullName>
    </submittedName>
</protein>
<evidence type="ECO:0000313" key="1">
    <source>
        <dbReference type="EMBL" id="KHQ51185.1"/>
    </source>
</evidence>
<accession>A0A0B3RIU1</accession>
<dbReference type="STRING" id="561184.SAMN05216376_12017"/>
<dbReference type="EMBL" id="JSUQ01000019">
    <property type="protein sequence ID" value="KHQ51185.1"/>
    <property type="molecule type" value="Genomic_DNA"/>
</dbReference>
<organism evidence="1 2">
    <name type="scientific">Mameliella alba</name>
    <dbReference type="NCBI Taxonomy" id="561184"/>
    <lineage>
        <taxon>Bacteria</taxon>
        <taxon>Pseudomonadati</taxon>
        <taxon>Pseudomonadota</taxon>
        <taxon>Alphaproteobacteria</taxon>
        <taxon>Rhodobacterales</taxon>
        <taxon>Roseobacteraceae</taxon>
        <taxon>Mameliella</taxon>
    </lineage>
</organism>
<evidence type="ECO:0000313" key="2">
    <source>
        <dbReference type="Proteomes" id="UP000030960"/>
    </source>
</evidence>
<gene>
    <name evidence="1" type="ORF">OA50_04216</name>
</gene>
<name>A0A0B3RIU1_9RHOB</name>
<reference evidence="1 2" key="1">
    <citation type="submission" date="2014-10" db="EMBL/GenBank/DDBJ databases">
        <title>Genome sequence of Ponticoccus sp. strain UMTAT08 isolated from clonal culture of toxic dinoflagellate Alexandrium tamiyavanichii.</title>
        <authorList>
            <person name="Gan H.Y."/>
            <person name="Muhd D.-D."/>
            <person name="Mohd Noor M.E."/>
            <person name="Yeong Y.S."/>
            <person name="Usup G."/>
        </authorList>
    </citation>
    <scope>NUCLEOTIDE SEQUENCE [LARGE SCALE GENOMIC DNA]</scope>
    <source>
        <strain evidence="1 2">UMTAT08</strain>
    </source>
</reference>